<evidence type="ECO:0000256" key="1">
    <source>
        <dbReference type="SAM" id="MobiDB-lite"/>
    </source>
</evidence>
<evidence type="ECO:0000313" key="2">
    <source>
        <dbReference type="EMBL" id="ATZ80327.1"/>
    </source>
</evidence>
<keyword evidence="3" id="KW-1185">Reference proteome</keyword>
<feature type="compositionally biased region" description="Polar residues" evidence="1">
    <location>
        <begin position="211"/>
        <end position="225"/>
    </location>
</feature>
<proteinExistence type="predicted"/>
<evidence type="ECO:0000313" key="3">
    <source>
        <dbReference type="Proteomes" id="UP000240325"/>
    </source>
</evidence>
<feature type="region of interest" description="Disordered" evidence="1">
    <location>
        <begin position="210"/>
        <end position="232"/>
    </location>
</feature>
<sequence length="259" mass="31051">MNISEEYIFKNKKLIILISGLSGTNRSKLAREIARDFKLKIIELDDYCKSDYNEFVSITDDIKIKDWDNVNAYDWDKFNDDMKNQTECVTFGNNFPDFKINFKPDFHIHIKLAKENLIEKRKEYIKKHDDECKELLEYVDNEIFDTIINKSVYKYYIEYREKSTINKYLNADKNTLDEMYEQVFEYIIHNMRTFLNKYYEEHKNEIKSKNNVETATMTNSDTESNSSKKTEYSYIDTTNSELDDIYDNETPDDIIFEGD</sequence>
<name>A0A2H4UU02_9VIRU</name>
<dbReference type="Proteomes" id="UP000240325">
    <property type="component" value="Segment"/>
</dbReference>
<accession>A0A2H4UU02</accession>
<dbReference type="EMBL" id="MF782455">
    <property type="protein sequence ID" value="ATZ80327.1"/>
    <property type="molecule type" value="Genomic_DNA"/>
</dbReference>
<protein>
    <submittedName>
        <fullName evidence="2">Uncharacterized protein</fullName>
    </submittedName>
</protein>
<reference evidence="2" key="1">
    <citation type="journal article" date="2017" name="Elife">
        <title>The kinetoplastid-infecting Bodo saltans virus (BsV), a window into the most abundant giant viruses in the sea.</title>
        <authorList>
            <person name="Deeg C.M."/>
            <person name="Chow C.-E.T."/>
            <person name="Suttle C.A."/>
        </authorList>
    </citation>
    <scope>NUCLEOTIDE SEQUENCE</scope>
    <source>
        <strain evidence="2">NG1</strain>
    </source>
</reference>
<dbReference type="InterPro" id="IPR027417">
    <property type="entry name" value="P-loop_NTPase"/>
</dbReference>
<gene>
    <name evidence="2" type="ORF">BMW23_0269</name>
</gene>
<dbReference type="Gene3D" id="3.40.50.300">
    <property type="entry name" value="P-loop containing nucleotide triphosphate hydrolases"/>
    <property type="match status" value="1"/>
</dbReference>
<organism evidence="2">
    <name type="scientific">Bodo saltans virus</name>
    <dbReference type="NCBI Taxonomy" id="2024608"/>
    <lineage>
        <taxon>Viruses</taxon>
        <taxon>Varidnaviria</taxon>
        <taxon>Bamfordvirae</taxon>
        <taxon>Nucleocytoviricota</taxon>
        <taxon>Megaviricetes</taxon>
        <taxon>Imitervirales</taxon>
        <taxon>Mimiviridae</taxon>
        <taxon>Klosneuvirinae</taxon>
        <taxon>Theiavirus</taxon>
        <taxon>Theiavirus salishense</taxon>
    </lineage>
</organism>
<dbReference type="SUPFAM" id="SSF52540">
    <property type="entry name" value="P-loop containing nucleoside triphosphate hydrolases"/>
    <property type="match status" value="1"/>
</dbReference>